<dbReference type="RefSeq" id="WP_015707702.1">
    <property type="nucleotide sequence ID" value="NC_015578.1"/>
</dbReference>
<feature type="transmembrane region" description="Helical" evidence="7">
    <location>
        <begin position="162"/>
        <end position="182"/>
    </location>
</feature>
<feature type="transmembrane region" description="Helical" evidence="7">
    <location>
        <begin position="21"/>
        <end position="43"/>
    </location>
</feature>
<dbReference type="GO" id="GO:0055085">
    <property type="term" value="P:transmembrane transport"/>
    <property type="evidence" value="ECO:0007669"/>
    <property type="project" value="InterPro"/>
</dbReference>
<dbReference type="InterPro" id="IPR051393">
    <property type="entry name" value="ABC_transporter_permease"/>
</dbReference>
<evidence type="ECO:0000259" key="8">
    <source>
        <dbReference type="PROSITE" id="PS50928"/>
    </source>
</evidence>
<evidence type="ECO:0000256" key="6">
    <source>
        <dbReference type="ARBA" id="ARBA00023136"/>
    </source>
</evidence>
<keyword evidence="6 7" id="KW-0472">Membrane</keyword>
<evidence type="ECO:0000256" key="5">
    <source>
        <dbReference type="ARBA" id="ARBA00022989"/>
    </source>
</evidence>
<dbReference type="PANTHER" id="PTHR30193">
    <property type="entry name" value="ABC TRANSPORTER PERMEASE PROTEIN"/>
    <property type="match status" value="1"/>
</dbReference>
<name>F5YGZ7_TREPZ</name>
<keyword evidence="2 7" id="KW-0813">Transport</keyword>
<dbReference type="EMBL" id="CP001843">
    <property type="protein sequence ID" value="AEF86696.1"/>
    <property type="molecule type" value="Genomic_DNA"/>
</dbReference>
<evidence type="ECO:0000313" key="9">
    <source>
        <dbReference type="EMBL" id="AEF86696.1"/>
    </source>
</evidence>
<dbReference type="HOGENOM" id="CLU_016047_0_2_12"/>
<dbReference type="AlphaFoldDB" id="F5YGZ7"/>
<comment type="subcellular location">
    <subcellularLocation>
        <location evidence="1 7">Cell membrane</location>
        <topology evidence="1 7">Multi-pass membrane protein</topology>
    </subcellularLocation>
</comment>
<evidence type="ECO:0000313" key="10">
    <source>
        <dbReference type="Proteomes" id="UP000009223"/>
    </source>
</evidence>
<comment type="similarity">
    <text evidence="7">Belongs to the binding-protein-dependent transport system permease family.</text>
</comment>
<sequence length="311" mass="34596">MQKILLSNSARNTRNGFLFALPWIIGFICLSIYPLAASFYYGFTEFNPVTAPKWVGLANYTAVLNDKLVYKSLMNTLFMAFVSTPVNLLVALLLATVVTRKFRQRGFVRTIFFLPCIIPTIAATMVWIWMFDASYGYINNVLGWFGIHGPAWLMDMRYTKPALLLMGSWSTGTAMLVCMAALEEVPISYYESAEIDGVGPLSRFFHITLPSIAHVLVYQAILNFINAFQYFQQVYIITNASTGAGAGAGYASGGPGNSILMYPLYIFHNAFSFLKMGRASAMAWLLFIVVSLLTMVMIKVTKRATQNAGVE</sequence>
<keyword evidence="10" id="KW-1185">Reference proteome</keyword>
<accession>F5YGZ7</accession>
<dbReference type="CDD" id="cd06261">
    <property type="entry name" value="TM_PBP2"/>
    <property type="match status" value="1"/>
</dbReference>
<reference evidence="9 10" key="2">
    <citation type="journal article" date="2011" name="ISME J.">
        <title>RNA-seq reveals cooperative metabolic interactions between two termite-gut spirochete species in co-culture.</title>
        <authorList>
            <person name="Rosenthal A.Z."/>
            <person name="Matson E.G."/>
            <person name="Eldar A."/>
            <person name="Leadbetter J.R."/>
        </authorList>
    </citation>
    <scope>NUCLEOTIDE SEQUENCE [LARGE SCALE GENOMIC DNA]</scope>
    <source>
        <strain evidence="10">ATCC BAA-887 / DSM 12427 / ZAS-2</strain>
    </source>
</reference>
<feature type="transmembrane region" description="Helical" evidence="7">
    <location>
        <begin position="77"/>
        <end position="99"/>
    </location>
</feature>
<feature type="domain" description="ABC transmembrane type-1" evidence="8">
    <location>
        <begin position="73"/>
        <end position="297"/>
    </location>
</feature>
<dbReference type="GO" id="GO:0005886">
    <property type="term" value="C:plasma membrane"/>
    <property type="evidence" value="ECO:0007669"/>
    <property type="project" value="UniProtKB-SubCell"/>
</dbReference>
<dbReference type="STRING" id="545694.TREPR_2508"/>
<keyword evidence="3" id="KW-1003">Cell membrane</keyword>
<dbReference type="SUPFAM" id="SSF161098">
    <property type="entry name" value="MetI-like"/>
    <property type="match status" value="1"/>
</dbReference>
<protein>
    <submittedName>
        <fullName evidence="9">Sugar ABC transporter permease</fullName>
    </submittedName>
</protein>
<keyword evidence="4 7" id="KW-0812">Transmembrane</keyword>
<proteinExistence type="inferred from homology"/>
<evidence type="ECO:0000256" key="7">
    <source>
        <dbReference type="RuleBase" id="RU363032"/>
    </source>
</evidence>
<dbReference type="OrthoDB" id="9787541at2"/>
<organism evidence="9 10">
    <name type="scientific">Treponema primitia (strain ATCC BAA-887 / DSM 12427 / ZAS-2)</name>
    <dbReference type="NCBI Taxonomy" id="545694"/>
    <lineage>
        <taxon>Bacteria</taxon>
        <taxon>Pseudomonadati</taxon>
        <taxon>Spirochaetota</taxon>
        <taxon>Spirochaetia</taxon>
        <taxon>Spirochaetales</taxon>
        <taxon>Treponemataceae</taxon>
        <taxon>Treponema</taxon>
    </lineage>
</organism>
<evidence type="ECO:0000256" key="1">
    <source>
        <dbReference type="ARBA" id="ARBA00004651"/>
    </source>
</evidence>
<dbReference type="KEGG" id="tpi:TREPR_2508"/>
<dbReference type="InterPro" id="IPR035906">
    <property type="entry name" value="MetI-like_sf"/>
</dbReference>
<dbReference type="Proteomes" id="UP000009223">
    <property type="component" value="Chromosome"/>
</dbReference>
<feature type="transmembrane region" description="Helical" evidence="7">
    <location>
        <begin position="137"/>
        <end position="155"/>
    </location>
</feature>
<dbReference type="InterPro" id="IPR000515">
    <property type="entry name" value="MetI-like"/>
</dbReference>
<feature type="transmembrane region" description="Helical" evidence="7">
    <location>
        <begin position="111"/>
        <end position="131"/>
    </location>
</feature>
<dbReference type="eggNOG" id="COG1175">
    <property type="taxonomic scope" value="Bacteria"/>
</dbReference>
<feature type="transmembrane region" description="Helical" evidence="7">
    <location>
        <begin position="281"/>
        <end position="298"/>
    </location>
</feature>
<keyword evidence="5 7" id="KW-1133">Transmembrane helix</keyword>
<evidence type="ECO:0000256" key="3">
    <source>
        <dbReference type="ARBA" id="ARBA00022475"/>
    </source>
</evidence>
<evidence type="ECO:0000256" key="4">
    <source>
        <dbReference type="ARBA" id="ARBA00022692"/>
    </source>
</evidence>
<gene>
    <name evidence="9" type="ordered locus">TREPR_2508</name>
</gene>
<dbReference type="PROSITE" id="PS50928">
    <property type="entry name" value="ABC_TM1"/>
    <property type="match status" value="1"/>
</dbReference>
<dbReference type="Gene3D" id="1.10.3720.10">
    <property type="entry name" value="MetI-like"/>
    <property type="match status" value="1"/>
</dbReference>
<evidence type="ECO:0000256" key="2">
    <source>
        <dbReference type="ARBA" id="ARBA00022448"/>
    </source>
</evidence>
<dbReference type="Pfam" id="PF00528">
    <property type="entry name" value="BPD_transp_1"/>
    <property type="match status" value="1"/>
</dbReference>
<reference evidence="10" key="1">
    <citation type="submission" date="2009-12" db="EMBL/GenBank/DDBJ databases">
        <title>Complete sequence of Treponema primitia strain ZAS-2.</title>
        <authorList>
            <person name="Tetu S.G."/>
            <person name="Matson E."/>
            <person name="Ren Q."/>
            <person name="Seshadri R."/>
            <person name="Elbourne L."/>
            <person name="Hassan K.A."/>
            <person name="Durkin A."/>
            <person name="Radune D."/>
            <person name="Mohamoud Y."/>
            <person name="Shay R."/>
            <person name="Jin S."/>
            <person name="Zhang X."/>
            <person name="Lucey K."/>
            <person name="Ballor N.R."/>
            <person name="Ottesen E."/>
            <person name="Rosenthal R."/>
            <person name="Allen A."/>
            <person name="Leadbetter J.R."/>
            <person name="Paulsen I.T."/>
        </authorList>
    </citation>
    <scope>NUCLEOTIDE SEQUENCE [LARGE SCALE GENOMIC DNA]</scope>
    <source>
        <strain evidence="10">ATCC BAA-887 / DSM 12427 / ZAS-2</strain>
    </source>
</reference>
<dbReference type="PANTHER" id="PTHR30193:SF1">
    <property type="entry name" value="ABC TRANSPORTER PERMEASE PROTEIN YESP-RELATED"/>
    <property type="match status" value="1"/>
</dbReference>